<dbReference type="EMBL" id="JBHSFV010000001">
    <property type="protein sequence ID" value="MFC4632489.1"/>
    <property type="molecule type" value="Genomic_DNA"/>
</dbReference>
<evidence type="ECO:0000313" key="3">
    <source>
        <dbReference type="EMBL" id="MFC4632489.1"/>
    </source>
</evidence>
<sequence>MNKNSRNPMITLFFAIIIGVFSIITAIVQYNEKIKEKKQAEIQEAEAKDYRLRFEASQKKLLELQEENKTYTVKNIELSNESLKLQEENKTLTVKNIELSNESLRYNTSYGSYPIIVISGYQSRAFKGRNTEETIDFKILDFNVINSGEYPLKNVKLKFNDVYGKLIGQYVTVGKSSISQEPDKRFKTIDPARELSIGSIPKHEVLRELYFTTLPMNFEGTYEVEVVWDSGYISYLIDVVNKEEDLSFIYSQIYAPDIKTKKDDILNLITENFTLNKYTIK</sequence>
<evidence type="ECO:0000256" key="2">
    <source>
        <dbReference type="SAM" id="Phobius"/>
    </source>
</evidence>
<organism evidence="3 4">
    <name type="scientific">Dokdonia ponticola</name>
    <dbReference type="NCBI Taxonomy" id="2041041"/>
    <lineage>
        <taxon>Bacteria</taxon>
        <taxon>Pseudomonadati</taxon>
        <taxon>Bacteroidota</taxon>
        <taxon>Flavobacteriia</taxon>
        <taxon>Flavobacteriales</taxon>
        <taxon>Flavobacteriaceae</taxon>
        <taxon>Dokdonia</taxon>
    </lineage>
</organism>
<feature type="coiled-coil region" evidence="1">
    <location>
        <begin position="28"/>
        <end position="81"/>
    </location>
</feature>
<protein>
    <submittedName>
        <fullName evidence="3">Uncharacterized protein</fullName>
    </submittedName>
</protein>
<feature type="transmembrane region" description="Helical" evidence="2">
    <location>
        <begin position="12"/>
        <end position="30"/>
    </location>
</feature>
<keyword evidence="2" id="KW-1133">Transmembrane helix</keyword>
<keyword evidence="2" id="KW-0812">Transmembrane</keyword>
<evidence type="ECO:0000256" key="1">
    <source>
        <dbReference type="SAM" id="Coils"/>
    </source>
</evidence>
<comment type="caution">
    <text evidence="3">The sequence shown here is derived from an EMBL/GenBank/DDBJ whole genome shotgun (WGS) entry which is preliminary data.</text>
</comment>
<dbReference type="RefSeq" id="WP_379976688.1">
    <property type="nucleotide sequence ID" value="NZ_JBHSFV010000001.1"/>
</dbReference>
<keyword evidence="1" id="KW-0175">Coiled coil</keyword>
<keyword evidence="2" id="KW-0472">Membrane</keyword>
<gene>
    <name evidence="3" type="ORF">ACFO3O_01110</name>
</gene>
<name>A0ABV9HQM4_9FLAO</name>
<accession>A0ABV9HQM4</accession>
<keyword evidence="4" id="KW-1185">Reference proteome</keyword>
<dbReference type="Proteomes" id="UP001596043">
    <property type="component" value="Unassembled WGS sequence"/>
</dbReference>
<reference evidence="4" key="1">
    <citation type="journal article" date="2019" name="Int. J. Syst. Evol. Microbiol.">
        <title>The Global Catalogue of Microorganisms (GCM) 10K type strain sequencing project: providing services to taxonomists for standard genome sequencing and annotation.</title>
        <authorList>
            <consortium name="The Broad Institute Genomics Platform"/>
            <consortium name="The Broad Institute Genome Sequencing Center for Infectious Disease"/>
            <person name="Wu L."/>
            <person name="Ma J."/>
        </authorList>
    </citation>
    <scope>NUCLEOTIDE SEQUENCE [LARGE SCALE GENOMIC DNA]</scope>
    <source>
        <strain evidence="4">YJ-61-S</strain>
    </source>
</reference>
<proteinExistence type="predicted"/>
<evidence type="ECO:0000313" key="4">
    <source>
        <dbReference type="Proteomes" id="UP001596043"/>
    </source>
</evidence>